<evidence type="ECO:0000313" key="2">
    <source>
        <dbReference type="EMBL" id="RNA20522.1"/>
    </source>
</evidence>
<sequence length="97" mass="11215">MGRKIPIQWSMAMMEQPMERRIPMGLTKNSLNSNNRNESFMQTKKSRTKSPTDCPYSILISLGQTLLKLLAKNLILFNVRTKQANQIFAQKDIIEMI</sequence>
<accession>A0A3M7RA84</accession>
<name>A0A3M7RA84_BRAPC</name>
<reference evidence="2 3" key="1">
    <citation type="journal article" date="2018" name="Sci. Rep.">
        <title>Genomic signatures of local adaptation to the degree of environmental predictability in rotifers.</title>
        <authorList>
            <person name="Franch-Gras L."/>
            <person name="Hahn C."/>
            <person name="Garcia-Roger E.M."/>
            <person name="Carmona M.J."/>
            <person name="Serra M."/>
            <person name="Gomez A."/>
        </authorList>
    </citation>
    <scope>NUCLEOTIDE SEQUENCE [LARGE SCALE GENOMIC DNA]</scope>
    <source>
        <strain evidence="2">HYR1</strain>
    </source>
</reference>
<feature type="region of interest" description="Disordered" evidence="1">
    <location>
        <begin position="26"/>
        <end position="52"/>
    </location>
</feature>
<gene>
    <name evidence="2" type="ORF">BpHYR1_001271</name>
</gene>
<proteinExistence type="predicted"/>
<evidence type="ECO:0000256" key="1">
    <source>
        <dbReference type="SAM" id="MobiDB-lite"/>
    </source>
</evidence>
<keyword evidence="3" id="KW-1185">Reference proteome</keyword>
<evidence type="ECO:0000313" key="3">
    <source>
        <dbReference type="Proteomes" id="UP000276133"/>
    </source>
</evidence>
<organism evidence="2 3">
    <name type="scientific">Brachionus plicatilis</name>
    <name type="common">Marine rotifer</name>
    <name type="synonym">Brachionus muelleri</name>
    <dbReference type="NCBI Taxonomy" id="10195"/>
    <lineage>
        <taxon>Eukaryota</taxon>
        <taxon>Metazoa</taxon>
        <taxon>Spiralia</taxon>
        <taxon>Gnathifera</taxon>
        <taxon>Rotifera</taxon>
        <taxon>Eurotatoria</taxon>
        <taxon>Monogononta</taxon>
        <taxon>Pseudotrocha</taxon>
        <taxon>Ploima</taxon>
        <taxon>Brachionidae</taxon>
        <taxon>Brachionus</taxon>
    </lineage>
</organism>
<comment type="caution">
    <text evidence="2">The sequence shown here is derived from an EMBL/GenBank/DDBJ whole genome shotgun (WGS) entry which is preliminary data.</text>
</comment>
<feature type="compositionally biased region" description="Polar residues" evidence="1">
    <location>
        <begin position="27"/>
        <end position="43"/>
    </location>
</feature>
<dbReference type="AlphaFoldDB" id="A0A3M7RA84"/>
<protein>
    <submittedName>
        <fullName evidence="2">Uncharacterized protein</fullName>
    </submittedName>
</protein>
<dbReference type="Proteomes" id="UP000276133">
    <property type="component" value="Unassembled WGS sequence"/>
</dbReference>
<dbReference type="EMBL" id="REGN01003831">
    <property type="protein sequence ID" value="RNA20522.1"/>
    <property type="molecule type" value="Genomic_DNA"/>
</dbReference>